<dbReference type="EMBL" id="MPRK01000231">
    <property type="protein sequence ID" value="OOZ38041.1"/>
    <property type="molecule type" value="Genomic_DNA"/>
</dbReference>
<gene>
    <name evidence="1" type="ORF">BOW52_09510</name>
</gene>
<accession>A0A1T2KYY5</accession>
<sequence length="212" mass="23282">MRPSFPVSWFDLVITPFHDNAKKSSNLVCTYGALNRVRNSGTQNENAGLILIGGHSSHYQWNDGQLVQQIKHIVNSSGSVQWVLTTSRRTPGSFIQALHEQVVSDRLTVTPYEETGDGWMESEMARASQMWVTPDSVSMLYESLTSGACVSVLELEGGSGCIAKGVHILIAEGHATSYQQWLESGALNKAAFSGFNEAERVATLIEERWFGS</sequence>
<organism evidence="1 2">
    <name type="scientific">Solemya elarraichensis gill symbiont</name>
    <dbReference type="NCBI Taxonomy" id="1918949"/>
    <lineage>
        <taxon>Bacteria</taxon>
        <taxon>Pseudomonadati</taxon>
        <taxon>Pseudomonadota</taxon>
        <taxon>Gammaproteobacteria</taxon>
        <taxon>sulfur-oxidizing symbionts</taxon>
    </lineage>
</organism>
<dbReference type="OrthoDB" id="1865at2"/>
<name>A0A1T2KYY5_9GAMM</name>
<comment type="caution">
    <text evidence="1">The sequence shown here is derived from an EMBL/GenBank/DDBJ whole genome shotgun (WGS) entry which is preliminary data.</text>
</comment>
<evidence type="ECO:0000313" key="1">
    <source>
        <dbReference type="EMBL" id="OOZ38041.1"/>
    </source>
</evidence>
<feature type="non-terminal residue" evidence="1">
    <location>
        <position position="1"/>
    </location>
</feature>
<dbReference type="Pfam" id="PF06258">
    <property type="entry name" value="Mito_fiss_Elm1"/>
    <property type="match status" value="1"/>
</dbReference>
<keyword evidence="2" id="KW-1185">Reference proteome</keyword>
<dbReference type="RefSeq" id="WP_078477505.1">
    <property type="nucleotide sequence ID" value="NZ_MPRK01000231.1"/>
</dbReference>
<evidence type="ECO:0008006" key="3">
    <source>
        <dbReference type="Google" id="ProtNLM"/>
    </source>
</evidence>
<dbReference type="InterPro" id="IPR009367">
    <property type="entry name" value="Elm1-like"/>
</dbReference>
<dbReference type="AlphaFoldDB" id="A0A1T2KYY5"/>
<reference evidence="1 2" key="1">
    <citation type="submission" date="2016-11" db="EMBL/GenBank/DDBJ databases">
        <title>Mixed transmission modes and dynamic genome evolution in an obligate animal-bacterial symbiosis.</title>
        <authorList>
            <person name="Russell S.L."/>
            <person name="Corbett-Detig R.B."/>
            <person name="Cavanaugh C.M."/>
        </authorList>
    </citation>
    <scope>NUCLEOTIDE SEQUENCE [LARGE SCALE GENOMIC DNA]</scope>
    <source>
        <strain evidence="1">Sp-SM6</strain>
    </source>
</reference>
<evidence type="ECO:0000313" key="2">
    <source>
        <dbReference type="Proteomes" id="UP000190198"/>
    </source>
</evidence>
<proteinExistence type="predicted"/>
<dbReference type="Proteomes" id="UP000190198">
    <property type="component" value="Unassembled WGS sequence"/>
</dbReference>
<protein>
    <recommendedName>
        <fullName evidence="3">Nucleoside-diphosphate sugar epimerase</fullName>
    </recommendedName>
</protein>